<dbReference type="InterPro" id="IPR000522">
    <property type="entry name" value="ABC_transptr_permease_BtuC"/>
</dbReference>
<name>A0A1G6W0H8_9ACTN</name>
<dbReference type="RefSeq" id="WP_090858772.1">
    <property type="nucleotide sequence ID" value="NZ_FMZM01000009.1"/>
</dbReference>
<dbReference type="Proteomes" id="UP000199034">
    <property type="component" value="Unassembled WGS sequence"/>
</dbReference>
<evidence type="ECO:0000256" key="3">
    <source>
        <dbReference type="ARBA" id="ARBA00022448"/>
    </source>
</evidence>
<evidence type="ECO:0000256" key="1">
    <source>
        <dbReference type="ARBA" id="ARBA00004651"/>
    </source>
</evidence>
<reference evidence="8 9" key="1">
    <citation type="submission" date="2016-10" db="EMBL/GenBank/DDBJ databases">
        <authorList>
            <person name="de Groot N.N."/>
        </authorList>
    </citation>
    <scope>NUCLEOTIDE SEQUENCE [LARGE SCALE GENOMIC DNA]</scope>
    <source>
        <strain evidence="8 9">CGMCC 4.6858</strain>
    </source>
</reference>
<gene>
    <name evidence="8" type="ORF">SAMN05421872_109122</name>
</gene>
<comment type="similarity">
    <text evidence="2">Belongs to the binding-protein-dependent transport system permease family. FecCD subfamily.</text>
</comment>
<dbReference type="OrthoDB" id="3787529at2"/>
<accession>A0A1G6W0H8</accession>
<dbReference type="PANTHER" id="PTHR30472">
    <property type="entry name" value="FERRIC ENTEROBACTIN TRANSPORT SYSTEM PERMEASE PROTEIN"/>
    <property type="match status" value="1"/>
</dbReference>
<dbReference type="InterPro" id="IPR037294">
    <property type="entry name" value="ABC_BtuC-like"/>
</dbReference>
<dbReference type="GO" id="GO:0005886">
    <property type="term" value="C:plasma membrane"/>
    <property type="evidence" value="ECO:0007669"/>
    <property type="project" value="UniProtKB-SubCell"/>
</dbReference>
<dbReference type="Gene3D" id="1.10.3470.10">
    <property type="entry name" value="ABC transporter involved in vitamin B12 uptake, BtuC"/>
    <property type="match status" value="1"/>
</dbReference>
<evidence type="ECO:0000256" key="2">
    <source>
        <dbReference type="ARBA" id="ARBA00007935"/>
    </source>
</evidence>
<keyword evidence="4" id="KW-1003">Cell membrane</keyword>
<dbReference type="SUPFAM" id="SSF81345">
    <property type="entry name" value="ABC transporter involved in vitamin B12 uptake, BtuC"/>
    <property type="match status" value="1"/>
</dbReference>
<dbReference type="PANTHER" id="PTHR30472:SF37">
    <property type="entry name" value="FE(3+) DICITRATE TRANSPORT SYSTEM PERMEASE PROTEIN FECD-RELATED"/>
    <property type="match status" value="1"/>
</dbReference>
<organism evidence="8 9">
    <name type="scientific">Nocardioides lianchengensis</name>
    <dbReference type="NCBI Taxonomy" id="1045774"/>
    <lineage>
        <taxon>Bacteria</taxon>
        <taxon>Bacillati</taxon>
        <taxon>Actinomycetota</taxon>
        <taxon>Actinomycetes</taxon>
        <taxon>Propionibacteriales</taxon>
        <taxon>Nocardioidaceae</taxon>
        <taxon>Nocardioides</taxon>
    </lineage>
</organism>
<proteinExistence type="inferred from homology"/>
<comment type="subcellular location">
    <subcellularLocation>
        <location evidence="1">Cell membrane</location>
        <topology evidence="1">Multi-pass membrane protein</topology>
    </subcellularLocation>
</comment>
<evidence type="ECO:0000256" key="5">
    <source>
        <dbReference type="ARBA" id="ARBA00022692"/>
    </source>
</evidence>
<evidence type="ECO:0000313" key="9">
    <source>
        <dbReference type="Proteomes" id="UP000199034"/>
    </source>
</evidence>
<dbReference type="EMBL" id="FMZM01000009">
    <property type="protein sequence ID" value="SDD59319.1"/>
    <property type="molecule type" value="Genomic_DNA"/>
</dbReference>
<keyword evidence="9" id="KW-1185">Reference proteome</keyword>
<keyword evidence="6" id="KW-1133">Transmembrane helix</keyword>
<evidence type="ECO:0000313" key="8">
    <source>
        <dbReference type="EMBL" id="SDD59319.1"/>
    </source>
</evidence>
<evidence type="ECO:0000256" key="7">
    <source>
        <dbReference type="ARBA" id="ARBA00023136"/>
    </source>
</evidence>
<keyword evidence="3" id="KW-0813">Transport</keyword>
<sequence length="330" mass="32957">MITIIKRVELPGLAVAALAVCVLAALCLGEPRLRPATALAALTDPAHPLRVPVWEVRLPRALLGLVAGAGLAAAGLLLQDVLRNPIAGPELLGVSSGAAVVVATIVVLGLGVPLVVQPWAALAGAVVAGALVLLAIGRTRDPAHVALVGAAVSAACGGLVVAVVGLGTQGNVVVLFRYLLGSLAARGWPHLETVTPLVAAGVGAAWLLRRRVEALTLGDDVAAGLGVPVTRTRVAAVGVAALLAAAVASVCGPVAFVALLAPHLARRLLGTVSTRRVLPLAVLLGGLLLALADLASRLLLYPVELPVGIATTLVGVPALVLLSRRTAVPA</sequence>
<evidence type="ECO:0000256" key="6">
    <source>
        <dbReference type="ARBA" id="ARBA00022989"/>
    </source>
</evidence>
<dbReference type="GO" id="GO:0022857">
    <property type="term" value="F:transmembrane transporter activity"/>
    <property type="evidence" value="ECO:0007669"/>
    <property type="project" value="InterPro"/>
</dbReference>
<evidence type="ECO:0000256" key="4">
    <source>
        <dbReference type="ARBA" id="ARBA00022475"/>
    </source>
</evidence>
<dbReference type="Pfam" id="PF01032">
    <property type="entry name" value="FecCD"/>
    <property type="match status" value="1"/>
</dbReference>
<protein>
    <submittedName>
        <fullName evidence="8">Iron complex transport system permease protein</fullName>
    </submittedName>
</protein>
<dbReference type="STRING" id="1045774.SAMN05421872_109122"/>
<keyword evidence="7" id="KW-0472">Membrane</keyword>
<dbReference type="GO" id="GO:0033214">
    <property type="term" value="P:siderophore-iron import into cell"/>
    <property type="evidence" value="ECO:0007669"/>
    <property type="project" value="TreeGrafter"/>
</dbReference>
<keyword evidence="5" id="KW-0812">Transmembrane</keyword>
<dbReference type="AlphaFoldDB" id="A0A1G6W0H8"/>